<dbReference type="Proteomes" id="UP001501444">
    <property type="component" value="Unassembled WGS sequence"/>
</dbReference>
<evidence type="ECO:0000313" key="2">
    <source>
        <dbReference type="EMBL" id="GAA2349030.1"/>
    </source>
</evidence>
<feature type="domain" description="DUF4253" evidence="1">
    <location>
        <begin position="67"/>
        <end position="161"/>
    </location>
</feature>
<sequence length="161" mass="17899">MADPEALIAEIVAAARVEEPDMTAGVPVPPPGGAAERLRQRWTGVRWLCLTATPQGGWDLPMLLGKPHALNWGTPVHPRLDPAYHAAFLRSWHRRFDACVRGLHPRWLDIVVGAPPTEPDEIAAVAMEQYAYCDDLGLDVGFPAGVAREQVPADQWYFWWD</sequence>
<evidence type="ECO:0000259" key="1">
    <source>
        <dbReference type="Pfam" id="PF14062"/>
    </source>
</evidence>
<evidence type="ECO:0000313" key="3">
    <source>
        <dbReference type="Proteomes" id="UP001501444"/>
    </source>
</evidence>
<accession>A0ABP5TBE3</accession>
<gene>
    <name evidence="2" type="ORF">GCM10010170_038030</name>
</gene>
<proteinExistence type="predicted"/>
<dbReference type="Pfam" id="PF14062">
    <property type="entry name" value="DUF4253"/>
    <property type="match status" value="1"/>
</dbReference>
<comment type="caution">
    <text evidence="2">The sequence shown here is derived from an EMBL/GenBank/DDBJ whole genome shotgun (WGS) entry which is preliminary data.</text>
</comment>
<keyword evidence="3" id="KW-1185">Reference proteome</keyword>
<dbReference type="EMBL" id="BAAARV010000027">
    <property type="protein sequence ID" value="GAA2349030.1"/>
    <property type="molecule type" value="Genomic_DNA"/>
</dbReference>
<name>A0ABP5TBE3_9ACTN</name>
<dbReference type="InterPro" id="IPR025349">
    <property type="entry name" value="DUF4253"/>
</dbReference>
<protein>
    <recommendedName>
        <fullName evidence="1">DUF4253 domain-containing protein</fullName>
    </recommendedName>
</protein>
<reference evidence="3" key="1">
    <citation type="journal article" date="2019" name="Int. J. Syst. Evol. Microbiol.">
        <title>The Global Catalogue of Microorganisms (GCM) 10K type strain sequencing project: providing services to taxonomists for standard genome sequencing and annotation.</title>
        <authorList>
            <consortium name="The Broad Institute Genomics Platform"/>
            <consortium name="The Broad Institute Genome Sequencing Center for Infectious Disease"/>
            <person name="Wu L."/>
            <person name="Ma J."/>
        </authorList>
    </citation>
    <scope>NUCLEOTIDE SEQUENCE [LARGE SCALE GENOMIC DNA]</scope>
    <source>
        <strain evidence="3">JCM 3272</strain>
    </source>
</reference>
<organism evidence="2 3">
    <name type="scientific">Dactylosporangium salmoneum</name>
    <dbReference type="NCBI Taxonomy" id="53361"/>
    <lineage>
        <taxon>Bacteria</taxon>
        <taxon>Bacillati</taxon>
        <taxon>Actinomycetota</taxon>
        <taxon>Actinomycetes</taxon>
        <taxon>Micromonosporales</taxon>
        <taxon>Micromonosporaceae</taxon>
        <taxon>Dactylosporangium</taxon>
    </lineage>
</organism>